<comment type="caution">
    <text evidence="1">The sequence shown here is derived from an EMBL/GenBank/DDBJ whole genome shotgun (WGS) entry which is preliminary data.</text>
</comment>
<dbReference type="EMBL" id="JBHTLK010000013">
    <property type="protein sequence ID" value="MFD1146453.1"/>
    <property type="molecule type" value="Genomic_DNA"/>
</dbReference>
<accession>A0ABW3QF48</accession>
<organism evidence="1 2">
    <name type="scientific">Saccharothrix hoggarensis</name>
    <dbReference type="NCBI Taxonomy" id="913853"/>
    <lineage>
        <taxon>Bacteria</taxon>
        <taxon>Bacillati</taxon>
        <taxon>Actinomycetota</taxon>
        <taxon>Actinomycetes</taxon>
        <taxon>Pseudonocardiales</taxon>
        <taxon>Pseudonocardiaceae</taxon>
        <taxon>Saccharothrix</taxon>
    </lineage>
</organism>
<gene>
    <name evidence="1" type="ORF">ACFQ3T_04885</name>
</gene>
<evidence type="ECO:0000313" key="2">
    <source>
        <dbReference type="Proteomes" id="UP001597168"/>
    </source>
</evidence>
<dbReference type="RefSeq" id="WP_380720229.1">
    <property type="nucleotide sequence ID" value="NZ_JBHTLK010000013.1"/>
</dbReference>
<dbReference type="Proteomes" id="UP001597168">
    <property type="component" value="Unassembled WGS sequence"/>
</dbReference>
<sequence length="52" mass="5301">MAVVDEALGTVAGQQGVTVEQLADSTLATLCGAERVPELKMPCRADASRPSG</sequence>
<keyword evidence="2" id="KW-1185">Reference proteome</keyword>
<protein>
    <recommendedName>
        <fullName evidence="3">ANTAR domain-containing protein</fullName>
    </recommendedName>
</protein>
<evidence type="ECO:0000313" key="1">
    <source>
        <dbReference type="EMBL" id="MFD1146453.1"/>
    </source>
</evidence>
<name>A0ABW3QF48_9PSEU</name>
<evidence type="ECO:0008006" key="3">
    <source>
        <dbReference type="Google" id="ProtNLM"/>
    </source>
</evidence>
<reference evidence="2" key="1">
    <citation type="journal article" date="2019" name="Int. J. Syst. Evol. Microbiol.">
        <title>The Global Catalogue of Microorganisms (GCM) 10K type strain sequencing project: providing services to taxonomists for standard genome sequencing and annotation.</title>
        <authorList>
            <consortium name="The Broad Institute Genomics Platform"/>
            <consortium name="The Broad Institute Genome Sequencing Center for Infectious Disease"/>
            <person name="Wu L."/>
            <person name="Ma J."/>
        </authorList>
    </citation>
    <scope>NUCLEOTIDE SEQUENCE [LARGE SCALE GENOMIC DNA]</scope>
    <source>
        <strain evidence="2">CCUG 60214</strain>
    </source>
</reference>
<proteinExistence type="predicted"/>